<dbReference type="HAMAP" id="MF_03001">
    <property type="entry name" value="eIF3b"/>
    <property type="match status" value="1"/>
</dbReference>
<feature type="domain" description="RRM" evidence="8">
    <location>
        <begin position="25"/>
        <end position="112"/>
    </location>
</feature>
<comment type="subunit">
    <text evidence="6 7">Component of the eukaryotic translation initiation factor 3 (eIF-3) complex.</text>
</comment>
<dbReference type="GO" id="GO:0003743">
    <property type="term" value="F:translation initiation factor activity"/>
    <property type="evidence" value="ECO:0007669"/>
    <property type="project" value="UniProtKB-UniRule"/>
</dbReference>
<keyword evidence="5 6" id="KW-0648">Protein biosynthesis</keyword>
<dbReference type="CDD" id="cd12278">
    <property type="entry name" value="RRM_eIF3B"/>
    <property type="match status" value="1"/>
</dbReference>
<comment type="caution">
    <text evidence="9">The sequence shown here is derived from an EMBL/GenBank/DDBJ whole genome shotgun (WGS) entry which is preliminary data.</text>
</comment>
<dbReference type="InterPro" id="IPR034363">
    <property type="entry name" value="eIF3B_RRM"/>
</dbReference>
<keyword evidence="3 6" id="KW-0396">Initiation factor</keyword>
<dbReference type="PROSITE" id="PS50102">
    <property type="entry name" value="RRM"/>
    <property type="match status" value="1"/>
</dbReference>
<dbReference type="Gene3D" id="2.130.10.10">
    <property type="entry name" value="YVTN repeat-like/Quinoprotein amine dehydrogenase"/>
    <property type="match status" value="2"/>
</dbReference>
<evidence type="ECO:0000313" key="10">
    <source>
        <dbReference type="Proteomes" id="UP000310685"/>
    </source>
</evidence>
<dbReference type="GO" id="GO:0033290">
    <property type="term" value="C:eukaryotic 48S preinitiation complex"/>
    <property type="evidence" value="ECO:0007669"/>
    <property type="project" value="UniProtKB-UniRule"/>
</dbReference>
<evidence type="ECO:0000256" key="7">
    <source>
        <dbReference type="PIRNR" id="PIRNR036424"/>
    </source>
</evidence>
<organism evidence="9 10">
    <name type="scientific">Wallemia mellicola</name>
    <dbReference type="NCBI Taxonomy" id="1708541"/>
    <lineage>
        <taxon>Eukaryota</taxon>
        <taxon>Fungi</taxon>
        <taxon>Dikarya</taxon>
        <taxon>Basidiomycota</taxon>
        <taxon>Wallemiomycotina</taxon>
        <taxon>Wallemiomycetes</taxon>
        <taxon>Wallemiales</taxon>
        <taxon>Wallemiaceae</taxon>
        <taxon>Wallemia</taxon>
    </lineage>
</organism>
<evidence type="ECO:0000256" key="2">
    <source>
        <dbReference type="ARBA" id="ARBA00022490"/>
    </source>
</evidence>
<dbReference type="GO" id="GO:0016282">
    <property type="term" value="C:eukaryotic 43S preinitiation complex"/>
    <property type="evidence" value="ECO:0007669"/>
    <property type="project" value="UniProtKB-UniRule"/>
</dbReference>
<proteinExistence type="inferred from homology"/>
<dbReference type="InterPro" id="IPR015943">
    <property type="entry name" value="WD40/YVTN_repeat-like_dom_sf"/>
</dbReference>
<dbReference type="SUPFAM" id="SSF82171">
    <property type="entry name" value="DPP6 N-terminal domain-like"/>
    <property type="match status" value="1"/>
</dbReference>
<keyword evidence="4 6" id="KW-0694">RNA-binding</keyword>
<evidence type="ECO:0000256" key="5">
    <source>
        <dbReference type="ARBA" id="ARBA00022917"/>
    </source>
</evidence>
<dbReference type="InterPro" id="IPR013979">
    <property type="entry name" value="TIF_beta_prop-like"/>
</dbReference>
<comment type="function">
    <text evidence="7">Component of the eukaryotic translation initiation factor 3 (eIF-3) complex, which is involved in protein synthesis and, together with other initiation factors, stimulates binding of mRNA and methionyl-tRNAi to the 40S ribosome.</text>
</comment>
<dbReference type="Pfam" id="PF08662">
    <property type="entry name" value="eIF2A"/>
    <property type="match status" value="1"/>
</dbReference>
<comment type="subcellular location">
    <subcellularLocation>
        <location evidence="1 6 7">Cytoplasm</location>
    </subcellularLocation>
</comment>
<dbReference type="Gene3D" id="3.30.70.330">
    <property type="match status" value="1"/>
</dbReference>
<evidence type="ECO:0000256" key="1">
    <source>
        <dbReference type="ARBA" id="ARBA00004496"/>
    </source>
</evidence>
<dbReference type="FunFam" id="2.130.10.10:FF:000947">
    <property type="entry name" value="Eukaryotic translation initiation factor 3 subunit B"/>
    <property type="match status" value="1"/>
</dbReference>
<comment type="function">
    <text evidence="6">RNA-binding component of the eukaryotic translation initiation factor 3 (eIF-3) complex, which is involved in protein synthesis of a specialized repertoire of mRNAs and, together with other initiation factors, stimulates binding of mRNA and methionyl-tRNAi to the 40S ribosome. The eIF-3 complex specifically targets and initiates translation of a subset of mRNAs involved in cell proliferation.</text>
</comment>
<accession>A0A4T0MGS8</accession>
<dbReference type="Proteomes" id="UP000310685">
    <property type="component" value="Unassembled WGS sequence"/>
</dbReference>
<evidence type="ECO:0000313" key="9">
    <source>
        <dbReference type="EMBL" id="TIB82455.1"/>
    </source>
</evidence>
<evidence type="ECO:0000256" key="4">
    <source>
        <dbReference type="ARBA" id="ARBA00022884"/>
    </source>
</evidence>
<comment type="similarity">
    <text evidence="6 7">Belongs to the eIF-3 subunit B family.</text>
</comment>
<name>A0A4T0MGS8_9BASI</name>
<dbReference type="EMBL" id="SPRC01000002">
    <property type="protein sequence ID" value="TIB82455.1"/>
    <property type="molecule type" value="Genomic_DNA"/>
</dbReference>
<dbReference type="PANTHER" id="PTHR14068">
    <property type="entry name" value="EUKARYOTIC TRANSLATION INITIATION FACTOR 3 EIF3 -RELATED"/>
    <property type="match status" value="1"/>
</dbReference>
<protein>
    <recommendedName>
        <fullName evidence="6">Eukaryotic translation initiation factor 3 subunit B</fullName>
        <shortName evidence="6">eIF3b</shortName>
    </recommendedName>
    <alternativeName>
        <fullName evidence="6">Eukaryotic translation initiation factor 3 90 kDa subunit homolog</fullName>
        <shortName evidence="6">eIF3 p90</shortName>
    </alternativeName>
    <alternativeName>
        <fullName evidence="6">Translation initiation factor eIF3, p90 subunit homolog</fullName>
    </alternativeName>
</protein>
<gene>
    <name evidence="6" type="primary">PRT1</name>
    <name evidence="9" type="ORF">E3Q22_00261</name>
</gene>
<keyword evidence="2 6" id="KW-0963">Cytoplasm</keyword>
<dbReference type="GO" id="GO:0005852">
    <property type="term" value="C:eukaryotic translation initiation factor 3 complex"/>
    <property type="evidence" value="ECO:0007669"/>
    <property type="project" value="UniProtKB-UniRule"/>
</dbReference>
<dbReference type="GO" id="GO:0031369">
    <property type="term" value="F:translation initiation factor binding"/>
    <property type="evidence" value="ECO:0007669"/>
    <property type="project" value="InterPro"/>
</dbReference>
<dbReference type="AlphaFoldDB" id="A0A4T0MGS8"/>
<dbReference type="InterPro" id="IPR000504">
    <property type="entry name" value="RRM_dom"/>
</dbReference>
<sequence length="703" mass="81084">MSVEEIDFSDIYKKHQLEDLNHLDSIVVLDGMPEVGEDKMPKLFKALRKTFSGKAQIEVEDDQFYMPMTEGKGQGYIFLTLKNSQEATNLIARLDNAPFDSKHTFLINKFSEIDQYLNASDQFVQPTIQEYKPKDHLRSWLSDSQGRDQFITFQNDQVNLNYHNRSGAPQVVQTKNNWTNSYITFSPEGTYIATLHRQGVMLHGGPALNEVCRFAHPNVKLVDFSPKENYFVTWSNEPIVLPQPGSSTVCPFSEDDQGNSLAVWNIKTGDLLRTFPTTPGKMPWPHIKWSGDEKYIARLVPGQQISIYGVPDMGLVDKKSLKIPGVVDFDWCPWGDKDAIASANNKGTRENMLAYWTPEVENQPARVTLLSFPSRQVLRSKNLFNVSNAKLNWHNHGDFLCVQVHRHTKTKKSMFCNLEIFRVREKDYPVEVVELKDLVTFFAWEPKGERFAIITQPDTTANQQLAPGVTLKTAASFYQLDKAKGVFKLLKTLENKSVNTIHWSPRGRHLILATIGSQSKFDLEFWDADYAADEKKEEIQQIANAEFYGITDIEWDPSGRFIAASASVWRHQLENGYAVWDIKGQELTKASVENFKQFLWRPRPKTLLPKDEQKKIRKNLREYSRIFEDEDAAEESNVSAELLTQRKRLVDQWNEWRKRCRASLEQIQSEQKSSNQGKDDTTVEEWIDEVSEDCFYCYYYTDI</sequence>
<dbReference type="GO" id="GO:0003723">
    <property type="term" value="F:RNA binding"/>
    <property type="evidence" value="ECO:0007669"/>
    <property type="project" value="UniProtKB-UniRule"/>
</dbReference>
<reference evidence="9 10" key="1">
    <citation type="submission" date="2019-03" db="EMBL/GenBank/DDBJ databases">
        <title>Sequencing 25 genomes of Wallemia mellicola.</title>
        <authorList>
            <person name="Gostincar C."/>
        </authorList>
    </citation>
    <scope>NUCLEOTIDE SEQUENCE [LARGE SCALE GENOMIC DNA]</scope>
    <source>
        <strain evidence="9 10">EXF-6152</strain>
    </source>
</reference>
<dbReference type="InterPro" id="IPR012677">
    <property type="entry name" value="Nucleotide-bd_a/b_plait_sf"/>
</dbReference>
<evidence type="ECO:0000256" key="6">
    <source>
        <dbReference type="HAMAP-Rule" id="MF_03001"/>
    </source>
</evidence>
<dbReference type="PANTHER" id="PTHR14068:SF0">
    <property type="entry name" value="EUKARYOTIC TRANSLATION INITIATION FACTOR 3 SUBUNIT B"/>
    <property type="match status" value="1"/>
</dbReference>
<evidence type="ECO:0000256" key="3">
    <source>
        <dbReference type="ARBA" id="ARBA00022540"/>
    </source>
</evidence>
<evidence type="ECO:0000259" key="8">
    <source>
        <dbReference type="PROSITE" id="PS50102"/>
    </source>
</evidence>
<dbReference type="InterPro" id="IPR011400">
    <property type="entry name" value="EIF3B"/>
</dbReference>
<dbReference type="PIRSF" id="PIRSF036424">
    <property type="entry name" value="eIF3b"/>
    <property type="match status" value="1"/>
</dbReference>
<dbReference type="GO" id="GO:0001732">
    <property type="term" value="P:formation of cytoplasmic translation initiation complex"/>
    <property type="evidence" value="ECO:0007669"/>
    <property type="project" value="UniProtKB-UniRule"/>
</dbReference>